<organism evidence="1 2">
    <name type="scientific">Mya arenaria</name>
    <name type="common">Soft-shell clam</name>
    <dbReference type="NCBI Taxonomy" id="6604"/>
    <lineage>
        <taxon>Eukaryota</taxon>
        <taxon>Metazoa</taxon>
        <taxon>Spiralia</taxon>
        <taxon>Lophotrochozoa</taxon>
        <taxon>Mollusca</taxon>
        <taxon>Bivalvia</taxon>
        <taxon>Autobranchia</taxon>
        <taxon>Heteroconchia</taxon>
        <taxon>Euheterodonta</taxon>
        <taxon>Imparidentia</taxon>
        <taxon>Neoheterodontei</taxon>
        <taxon>Myida</taxon>
        <taxon>Myoidea</taxon>
        <taxon>Myidae</taxon>
        <taxon>Mya</taxon>
    </lineage>
</organism>
<dbReference type="Proteomes" id="UP001164746">
    <property type="component" value="Chromosome 11"/>
</dbReference>
<evidence type="ECO:0000313" key="2">
    <source>
        <dbReference type="Proteomes" id="UP001164746"/>
    </source>
</evidence>
<reference evidence="1" key="1">
    <citation type="submission" date="2022-11" db="EMBL/GenBank/DDBJ databases">
        <title>Centuries of genome instability and evolution in soft-shell clam transmissible cancer (bioRxiv).</title>
        <authorList>
            <person name="Hart S.F.M."/>
            <person name="Yonemitsu M.A."/>
            <person name="Giersch R.M."/>
            <person name="Beal B.F."/>
            <person name="Arriagada G."/>
            <person name="Davis B.W."/>
            <person name="Ostrander E.A."/>
            <person name="Goff S.P."/>
            <person name="Metzger M.J."/>
        </authorList>
    </citation>
    <scope>NUCLEOTIDE SEQUENCE</scope>
    <source>
        <strain evidence="1">MELC-2E11</strain>
        <tissue evidence="1">Siphon/mantle</tissue>
    </source>
</reference>
<evidence type="ECO:0000313" key="1">
    <source>
        <dbReference type="EMBL" id="WAR20556.1"/>
    </source>
</evidence>
<proteinExistence type="predicted"/>
<name>A0ABY7FIH5_MYAAR</name>
<sequence length="88" mass="10155">MFIMKFNRFKTEIALIIKVVIDVVVNILNNEDVSLNIHVEEFISKKATNKLVQQTKVSDAYFIPHSFKIERVTKLSACYGSIGQLFNY</sequence>
<keyword evidence="2" id="KW-1185">Reference proteome</keyword>
<dbReference type="EMBL" id="CP111022">
    <property type="protein sequence ID" value="WAR20556.1"/>
    <property type="molecule type" value="Genomic_DNA"/>
</dbReference>
<protein>
    <submittedName>
        <fullName evidence="1">Uncharacterized protein</fullName>
    </submittedName>
</protein>
<accession>A0ABY7FIH5</accession>
<gene>
    <name evidence="1" type="ORF">MAR_002394</name>
</gene>